<protein>
    <submittedName>
        <fullName evidence="1">Uncharacterized protein</fullName>
    </submittedName>
</protein>
<accession>A0A937XBZ3</accession>
<gene>
    <name evidence="1" type="ORF">FJY75_09955</name>
</gene>
<reference evidence="1" key="1">
    <citation type="submission" date="2019-03" db="EMBL/GenBank/DDBJ databases">
        <title>Lake Tanganyika Metagenome-Assembled Genomes (MAGs).</title>
        <authorList>
            <person name="Tran P."/>
        </authorList>
    </citation>
    <scope>NUCLEOTIDE SEQUENCE</scope>
    <source>
        <strain evidence="1">M_DeepCast_400m_m2_100</strain>
    </source>
</reference>
<evidence type="ECO:0000313" key="2">
    <source>
        <dbReference type="Proteomes" id="UP000748308"/>
    </source>
</evidence>
<name>A0A937XBZ3_UNCEI</name>
<comment type="caution">
    <text evidence="1">The sequence shown here is derived from an EMBL/GenBank/DDBJ whole genome shotgun (WGS) entry which is preliminary data.</text>
</comment>
<dbReference type="Proteomes" id="UP000748308">
    <property type="component" value="Unassembled WGS sequence"/>
</dbReference>
<feature type="non-terminal residue" evidence="1">
    <location>
        <position position="1"/>
    </location>
</feature>
<dbReference type="AlphaFoldDB" id="A0A937XBZ3"/>
<proteinExistence type="predicted"/>
<dbReference type="EMBL" id="VGIY01000278">
    <property type="protein sequence ID" value="MBM3318157.1"/>
    <property type="molecule type" value="Genomic_DNA"/>
</dbReference>
<organism evidence="1 2">
    <name type="scientific">Eiseniibacteriota bacterium</name>
    <dbReference type="NCBI Taxonomy" id="2212470"/>
    <lineage>
        <taxon>Bacteria</taxon>
        <taxon>Candidatus Eiseniibacteriota</taxon>
    </lineage>
</organism>
<evidence type="ECO:0000313" key="1">
    <source>
        <dbReference type="EMBL" id="MBM3318157.1"/>
    </source>
</evidence>
<sequence>TAEGPTATLLAGDEEGEGRLSVTAHQGSAVAQAEARFLVLQVKKAARGHKLLLEPVNRPEEPWRSRWAPSRSVIEYNIGHANYIQAKLRGKKNLLRYVALLVAKELVLHNFSGVPQPLVLERMVEVVSALQQRL</sequence>